<dbReference type="Pfam" id="PF14434">
    <property type="entry name" value="Imm6"/>
    <property type="match status" value="1"/>
</dbReference>
<organism evidence="1 2">
    <name type="scientific">Priestia megaterium</name>
    <name type="common">Bacillus megaterium</name>
    <dbReference type="NCBI Taxonomy" id="1404"/>
    <lineage>
        <taxon>Bacteria</taxon>
        <taxon>Bacillati</taxon>
        <taxon>Bacillota</taxon>
        <taxon>Bacilli</taxon>
        <taxon>Bacillales</taxon>
        <taxon>Bacillaceae</taxon>
        <taxon>Priestia</taxon>
    </lineage>
</organism>
<accession>A0AAE5P7X2</accession>
<name>A0AAE5P7X2_PRIMG</name>
<evidence type="ECO:0000313" key="2">
    <source>
        <dbReference type="Proteomes" id="UP000220341"/>
    </source>
</evidence>
<gene>
    <name evidence="1" type="ORF">CN497_06090</name>
</gene>
<proteinExistence type="predicted"/>
<sequence length="161" mass="19279">MMNITVNSRVAICLAYAEQTLNYLENEFKGGNYNQAFEQFRSIINMGYEWISGSVIDWEELYNLCNDDERDYGCFDFVAMFECPDKYETPISVLIWTIYYLIYQCAHRSNERYFPQDLWDGHLPQEEEKNIIETLHIEVNEYLSTETCEKLKLMEEKYRSC</sequence>
<protein>
    <recommendedName>
        <fullName evidence="3">Immunity protein Imm6</fullName>
    </recommendedName>
</protein>
<comment type="caution">
    <text evidence="1">The sequence shown here is derived from an EMBL/GenBank/DDBJ whole genome shotgun (WGS) entry which is preliminary data.</text>
</comment>
<dbReference type="EMBL" id="NTYW01000005">
    <property type="protein sequence ID" value="PES41131.1"/>
    <property type="molecule type" value="Genomic_DNA"/>
</dbReference>
<dbReference type="InterPro" id="IPR025674">
    <property type="entry name" value="Imm6"/>
</dbReference>
<dbReference type="AlphaFoldDB" id="A0AAE5P7X2"/>
<evidence type="ECO:0008006" key="3">
    <source>
        <dbReference type="Google" id="ProtNLM"/>
    </source>
</evidence>
<dbReference type="Proteomes" id="UP000220341">
    <property type="component" value="Unassembled WGS sequence"/>
</dbReference>
<evidence type="ECO:0000313" key="1">
    <source>
        <dbReference type="EMBL" id="PES41131.1"/>
    </source>
</evidence>
<reference evidence="1 2" key="1">
    <citation type="submission" date="2017-09" db="EMBL/GenBank/DDBJ databases">
        <title>Large-scale bioinformatics analysis of Bacillus genomes uncovers conserved roles of natural products in bacterial physiology.</title>
        <authorList>
            <consortium name="Agbiome Team Llc"/>
            <person name="Bleich R.M."/>
            <person name="Kirk G.J."/>
            <person name="Santa Maria K.C."/>
            <person name="Allen S.E."/>
            <person name="Farag S."/>
            <person name="Shank E.A."/>
            <person name="Bowers A."/>
        </authorList>
    </citation>
    <scope>NUCLEOTIDE SEQUENCE [LARGE SCALE GENOMIC DNA]</scope>
    <source>
        <strain evidence="1 2">AFS003013</strain>
    </source>
</reference>